<feature type="compositionally biased region" description="Basic residues" evidence="1">
    <location>
        <begin position="183"/>
        <end position="193"/>
    </location>
</feature>
<reference evidence="2" key="1">
    <citation type="submission" date="2021-12" db="EMBL/GenBank/DDBJ databases">
        <title>Curvularia clavata genome.</title>
        <authorList>
            <person name="Cao Y."/>
        </authorList>
    </citation>
    <scope>NUCLEOTIDE SEQUENCE</scope>
    <source>
        <strain evidence="2">Yc1106</strain>
    </source>
</reference>
<sequence length="311" mass="32907">MNGFRSQSINGRIFSSDAGQWLNVTRLLPPQQRQFPLQAHMGMPQPFAAPLGFVPGQQNSAALPVQRQQFLQQQHFLLLPQQPQQLPQAAAAPTTPAPAPSNEVIDLVSENAQQQGTAPSGATVEPNLQRPTITNITAPVKRRRGRPTNESKGLPTKRPVRKPTRNGSACAAASASTSATKPTAKKPRAKKSLHPSCSLPSPPLTTPSPLQAAEAALTSIFSSASTAAPEATSGDNAAASRVNDEAVDAGVERQLGVLAEADFANPLAQASGEYEIVGEDEARWAEWLKMCEGRGVMTTGFGFFGEALECS</sequence>
<name>A0A9Q9DTW5_CURCL</name>
<dbReference type="VEuPathDB" id="FungiDB:yc1106_05478"/>
<proteinExistence type="predicted"/>
<dbReference type="AlphaFoldDB" id="A0A9Q9DTW5"/>
<feature type="compositionally biased region" description="Polar residues" evidence="1">
    <location>
        <begin position="111"/>
        <end position="120"/>
    </location>
</feature>
<feature type="compositionally biased region" description="Low complexity" evidence="1">
    <location>
        <begin position="168"/>
        <end position="182"/>
    </location>
</feature>
<keyword evidence="3" id="KW-1185">Reference proteome</keyword>
<feature type="region of interest" description="Disordered" evidence="1">
    <location>
        <begin position="111"/>
        <end position="209"/>
    </location>
</feature>
<evidence type="ECO:0000256" key="1">
    <source>
        <dbReference type="SAM" id="MobiDB-lite"/>
    </source>
</evidence>
<gene>
    <name evidence="2" type="ORF">yc1106_05478</name>
</gene>
<protein>
    <submittedName>
        <fullName evidence="2">Uncharacterized protein</fullName>
    </submittedName>
</protein>
<accession>A0A9Q9DTW5</accession>
<evidence type="ECO:0000313" key="3">
    <source>
        <dbReference type="Proteomes" id="UP001056012"/>
    </source>
</evidence>
<evidence type="ECO:0000313" key="2">
    <source>
        <dbReference type="EMBL" id="USP78204.1"/>
    </source>
</evidence>
<organism evidence="2 3">
    <name type="scientific">Curvularia clavata</name>
    <dbReference type="NCBI Taxonomy" id="95742"/>
    <lineage>
        <taxon>Eukaryota</taxon>
        <taxon>Fungi</taxon>
        <taxon>Dikarya</taxon>
        <taxon>Ascomycota</taxon>
        <taxon>Pezizomycotina</taxon>
        <taxon>Dothideomycetes</taxon>
        <taxon>Pleosporomycetidae</taxon>
        <taxon>Pleosporales</taxon>
        <taxon>Pleosporineae</taxon>
        <taxon>Pleosporaceae</taxon>
        <taxon>Curvularia</taxon>
    </lineage>
</organism>
<dbReference type="EMBL" id="CP089277">
    <property type="protein sequence ID" value="USP78204.1"/>
    <property type="molecule type" value="Genomic_DNA"/>
</dbReference>
<dbReference type="Proteomes" id="UP001056012">
    <property type="component" value="Chromosome 4"/>
</dbReference>